<reference evidence="1" key="1">
    <citation type="submission" date="2023-03" db="EMBL/GenBank/DDBJ databases">
        <title>Massive genome expansion in bonnet fungi (Mycena s.s.) driven by repeated elements and novel gene families across ecological guilds.</title>
        <authorList>
            <consortium name="Lawrence Berkeley National Laboratory"/>
            <person name="Harder C.B."/>
            <person name="Miyauchi S."/>
            <person name="Viragh M."/>
            <person name="Kuo A."/>
            <person name="Thoen E."/>
            <person name="Andreopoulos B."/>
            <person name="Lu D."/>
            <person name="Skrede I."/>
            <person name="Drula E."/>
            <person name="Henrissat B."/>
            <person name="Morin E."/>
            <person name="Kohler A."/>
            <person name="Barry K."/>
            <person name="LaButti K."/>
            <person name="Morin E."/>
            <person name="Salamov A."/>
            <person name="Lipzen A."/>
            <person name="Mereny Z."/>
            <person name="Hegedus B."/>
            <person name="Baldrian P."/>
            <person name="Stursova M."/>
            <person name="Weitz H."/>
            <person name="Taylor A."/>
            <person name="Grigoriev I.V."/>
            <person name="Nagy L.G."/>
            <person name="Martin F."/>
            <person name="Kauserud H."/>
        </authorList>
    </citation>
    <scope>NUCLEOTIDE SEQUENCE</scope>
    <source>
        <strain evidence="1">CBHHK067</strain>
    </source>
</reference>
<sequence>MAFPNEIWLRIWSQPSLSPRDLASVCLTSSRALQVARTLLYRSVKIVLVSDFQSSAASFQTLQLLAPTPTWLALTVTLDAFTNLTSLKCLNLLGGIFAGEAISEEAKDAFVDALADLPLEKLNIRTYGFFNFLGLSATQLERFKNLKNLEWRPDAPDHGNYAPLWSLLSSSASSLTSLSLPFGTDSEAAHHDLFTMRFPRLQSLILGNWSLDIQTPSDFNSFIIAHSDTLEHLDLGYCNYDEYNLSFADDGTFTPNTLHRLREFRGHTDCVLLMAKSRMTCLASSLTKLTVGPGGVDSPTWEVRGMFDVLRASGGLGALKELDLDLQEWEEREREDIKEVVAACAQVCPSLEIWSGTPGYSLTWTAEQLGTLFGKFGKLRLIRLLDSSVDGDTDR</sequence>
<accession>A0AAD7BQJ9</accession>
<organism evidence="1 2">
    <name type="scientific">Mycena rosella</name>
    <name type="common">Pink bonnet</name>
    <name type="synonym">Agaricus rosellus</name>
    <dbReference type="NCBI Taxonomy" id="1033263"/>
    <lineage>
        <taxon>Eukaryota</taxon>
        <taxon>Fungi</taxon>
        <taxon>Dikarya</taxon>
        <taxon>Basidiomycota</taxon>
        <taxon>Agaricomycotina</taxon>
        <taxon>Agaricomycetes</taxon>
        <taxon>Agaricomycetidae</taxon>
        <taxon>Agaricales</taxon>
        <taxon>Marasmiineae</taxon>
        <taxon>Mycenaceae</taxon>
        <taxon>Mycena</taxon>
    </lineage>
</organism>
<dbReference type="InterPro" id="IPR032675">
    <property type="entry name" value="LRR_dom_sf"/>
</dbReference>
<evidence type="ECO:0000313" key="1">
    <source>
        <dbReference type="EMBL" id="KAJ7628085.1"/>
    </source>
</evidence>
<dbReference type="EMBL" id="JARKIE010000556">
    <property type="protein sequence ID" value="KAJ7628085.1"/>
    <property type="molecule type" value="Genomic_DNA"/>
</dbReference>
<proteinExistence type="predicted"/>
<comment type="caution">
    <text evidence="1">The sequence shown here is derived from an EMBL/GenBank/DDBJ whole genome shotgun (WGS) entry which is preliminary data.</text>
</comment>
<evidence type="ECO:0008006" key="3">
    <source>
        <dbReference type="Google" id="ProtNLM"/>
    </source>
</evidence>
<dbReference type="Gene3D" id="3.80.10.10">
    <property type="entry name" value="Ribonuclease Inhibitor"/>
    <property type="match status" value="1"/>
</dbReference>
<feature type="non-terminal residue" evidence="1">
    <location>
        <position position="1"/>
    </location>
</feature>
<dbReference type="AlphaFoldDB" id="A0AAD7BQJ9"/>
<dbReference type="Proteomes" id="UP001221757">
    <property type="component" value="Unassembled WGS sequence"/>
</dbReference>
<gene>
    <name evidence="1" type="ORF">B0H17DRAFT_1150743</name>
</gene>
<dbReference type="SUPFAM" id="SSF52047">
    <property type="entry name" value="RNI-like"/>
    <property type="match status" value="1"/>
</dbReference>
<name>A0AAD7BQJ9_MYCRO</name>
<evidence type="ECO:0000313" key="2">
    <source>
        <dbReference type="Proteomes" id="UP001221757"/>
    </source>
</evidence>
<protein>
    <recommendedName>
        <fullName evidence="3">F-box domain-containing protein</fullName>
    </recommendedName>
</protein>
<keyword evidence="2" id="KW-1185">Reference proteome</keyword>